<dbReference type="VEuPathDB" id="VectorBase:ISCI021081"/>
<reference evidence="1 3" key="1">
    <citation type="submission" date="2008-03" db="EMBL/GenBank/DDBJ databases">
        <title>Annotation of Ixodes scapularis.</title>
        <authorList>
            <consortium name="Ixodes scapularis Genome Project Consortium"/>
            <person name="Caler E."/>
            <person name="Hannick L.I."/>
            <person name="Bidwell S."/>
            <person name="Joardar V."/>
            <person name="Thiagarajan M."/>
            <person name="Amedeo P."/>
            <person name="Galinsky K.J."/>
            <person name="Schobel S."/>
            <person name="Inman J."/>
            <person name="Hostetler J."/>
            <person name="Miller J."/>
            <person name="Hammond M."/>
            <person name="Megy K."/>
            <person name="Lawson D."/>
            <person name="Kodira C."/>
            <person name="Sutton G."/>
            <person name="Meyer J."/>
            <person name="Hill C.A."/>
            <person name="Birren B."/>
            <person name="Nene V."/>
            <person name="Collins F."/>
            <person name="Alarcon-Chaidez F."/>
            <person name="Wikel S."/>
            <person name="Strausberg R."/>
        </authorList>
    </citation>
    <scope>NUCLEOTIDE SEQUENCE [LARGE SCALE GENOMIC DNA]</scope>
    <source>
        <strain evidence="3">Wikel</strain>
        <strain evidence="1">Wikel colony</strain>
    </source>
</reference>
<dbReference type="EMBL" id="DS891538">
    <property type="protein sequence ID" value="EEC15644.1"/>
    <property type="molecule type" value="Genomic_DNA"/>
</dbReference>
<dbReference type="AlphaFoldDB" id="B7Q9U9"/>
<sequence length="51" mass="5393">MIHLRAVMYYGGGEARWGRSGGLVSVVALRATAPASAAASYSSFRLDVYEA</sequence>
<gene>
    <name evidence="1" type="ORF">IscW_ISCW021081</name>
</gene>
<dbReference type="InParanoid" id="B7Q9U9"/>
<proteinExistence type="predicted"/>
<evidence type="ECO:0000313" key="3">
    <source>
        <dbReference type="Proteomes" id="UP000001555"/>
    </source>
</evidence>
<protein>
    <submittedName>
        <fullName evidence="1 2">Uncharacterized protein</fullName>
    </submittedName>
</protein>
<keyword evidence="3" id="KW-1185">Reference proteome</keyword>
<evidence type="ECO:0000313" key="1">
    <source>
        <dbReference type="EMBL" id="EEC15644.1"/>
    </source>
</evidence>
<dbReference type="VEuPathDB" id="VectorBase:ISCW021081"/>
<accession>B7Q9U9</accession>
<dbReference type="PaxDb" id="6945-B7Q9U9"/>
<organism>
    <name type="scientific">Ixodes scapularis</name>
    <name type="common">Black-legged tick</name>
    <name type="synonym">Deer tick</name>
    <dbReference type="NCBI Taxonomy" id="6945"/>
    <lineage>
        <taxon>Eukaryota</taxon>
        <taxon>Metazoa</taxon>
        <taxon>Ecdysozoa</taxon>
        <taxon>Arthropoda</taxon>
        <taxon>Chelicerata</taxon>
        <taxon>Arachnida</taxon>
        <taxon>Acari</taxon>
        <taxon>Parasitiformes</taxon>
        <taxon>Ixodida</taxon>
        <taxon>Ixodoidea</taxon>
        <taxon>Ixodidae</taxon>
        <taxon>Ixodinae</taxon>
        <taxon>Ixodes</taxon>
    </lineage>
</organism>
<dbReference type="EMBL" id="ABJB011127271">
    <property type="status" value="NOT_ANNOTATED_CDS"/>
    <property type="molecule type" value="Genomic_DNA"/>
</dbReference>
<reference evidence="2" key="2">
    <citation type="submission" date="2020-05" db="UniProtKB">
        <authorList>
            <consortium name="EnsemblMetazoa"/>
        </authorList>
    </citation>
    <scope>IDENTIFICATION</scope>
    <source>
        <strain evidence="2">wikel</strain>
    </source>
</reference>
<dbReference type="HOGENOM" id="CLU_3108754_0_0_1"/>
<dbReference type="EnsemblMetazoa" id="ISCW021081-RA">
    <property type="protein sequence ID" value="ISCW021081-PA"/>
    <property type="gene ID" value="ISCW021081"/>
</dbReference>
<name>B7Q9U9_IXOSC</name>
<dbReference type="Proteomes" id="UP000001555">
    <property type="component" value="Unassembled WGS sequence"/>
</dbReference>
<evidence type="ECO:0000313" key="2">
    <source>
        <dbReference type="EnsemblMetazoa" id="ISCW021081-PA"/>
    </source>
</evidence>